<evidence type="ECO:0000256" key="2">
    <source>
        <dbReference type="ARBA" id="ARBA00012423"/>
    </source>
</evidence>
<evidence type="ECO:0000256" key="1">
    <source>
        <dbReference type="ARBA" id="ARBA00010758"/>
    </source>
</evidence>
<dbReference type="Proteomes" id="UP000694255">
    <property type="component" value="Unassembled WGS sequence"/>
</dbReference>
<dbReference type="EC" id="3.1.2.22" evidence="2"/>
<comment type="caution">
    <text evidence="6">The sequence shown here is derived from an EMBL/GenBank/DDBJ whole genome shotgun (WGS) entry which is preliminary data.</text>
</comment>
<dbReference type="GO" id="GO:0008474">
    <property type="term" value="F:palmitoyl-(protein) hydrolase activity"/>
    <property type="evidence" value="ECO:0007669"/>
    <property type="project" value="UniProtKB-EC"/>
</dbReference>
<dbReference type="FunFam" id="3.40.50.1820:FF:000107">
    <property type="entry name" value="Palmitoyl-protein thioesterase 1"/>
    <property type="match status" value="1"/>
</dbReference>
<dbReference type="PANTHER" id="PTHR11247">
    <property type="entry name" value="PALMITOYL-PROTEIN THIOESTERASE/DOLICHYLDIPHOSPHATASE 1"/>
    <property type="match status" value="1"/>
</dbReference>
<keyword evidence="4" id="KW-0378">Hydrolase</keyword>
<comment type="similarity">
    <text evidence="1">Belongs to the palmitoyl-protein thioesterase family.</text>
</comment>
<dbReference type="EMBL" id="JAGSYN010000008">
    <property type="protein sequence ID" value="KAG7666377.1"/>
    <property type="molecule type" value="Genomic_DNA"/>
</dbReference>
<evidence type="ECO:0000256" key="5">
    <source>
        <dbReference type="ARBA" id="ARBA00023180"/>
    </source>
</evidence>
<evidence type="ECO:0000313" key="6">
    <source>
        <dbReference type="EMBL" id="KAG7666377.1"/>
    </source>
</evidence>
<keyword evidence="7" id="KW-1185">Reference proteome</keyword>
<dbReference type="PANTHER" id="PTHR11247:SF8">
    <property type="entry name" value="PALMITOYL-PROTEIN THIOESTERASE 1"/>
    <property type="match status" value="1"/>
</dbReference>
<accession>A0A8J5UV97</accession>
<sequence>MHLSGIVNFQHVFSLLSASINHIPSEVSLDINNHLPSIDNHQTTNVENVKPVVLWHGLGDNYNSSGMNKVKDIINSIYPDTFVYSIAIDEDPSTDQQRSMFGDANVELEQVCETLSTIPELERGFNAIGFSQGGVFIRALIERCPFVKVHNLVTFGSPHLGIMELPLCKDPKDWLCKARNGLLKKQVWFDSVQKRVIPAQYFRDRAQIDKYLEHSNLLADINNERVEKNSTYRDNFSSINKLVLVTFTEDTTLVPKDSAAFIDFDPETGTIIPFAETDLYQRDYIGLKQLHEQNKVEFLSIEADHMKITENFLREVTINYLGPEI</sequence>
<proteinExistence type="inferred from homology"/>
<gene>
    <name evidence="6" type="ORF">J8A68_000098</name>
</gene>
<organism evidence="6 7">
    <name type="scientific">[Candida] subhashii</name>
    <dbReference type="NCBI Taxonomy" id="561895"/>
    <lineage>
        <taxon>Eukaryota</taxon>
        <taxon>Fungi</taxon>
        <taxon>Dikarya</taxon>
        <taxon>Ascomycota</taxon>
        <taxon>Saccharomycotina</taxon>
        <taxon>Pichiomycetes</taxon>
        <taxon>Debaryomycetaceae</taxon>
        <taxon>Spathaspora</taxon>
    </lineage>
</organism>
<dbReference type="AlphaFoldDB" id="A0A8J5UV97"/>
<protein>
    <recommendedName>
        <fullName evidence="2">palmitoyl-protein hydrolase</fullName>
        <ecNumber evidence="2">3.1.2.22</ecNumber>
    </recommendedName>
</protein>
<evidence type="ECO:0000256" key="4">
    <source>
        <dbReference type="ARBA" id="ARBA00022801"/>
    </source>
</evidence>
<reference evidence="6 7" key="1">
    <citation type="journal article" date="2021" name="DNA Res.">
        <title>Genome analysis of Candida subhashii reveals its hybrid nature and dual mitochondrial genome conformations.</title>
        <authorList>
            <person name="Mixao V."/>
            <person name="Hegedusova E."/>
            <person name="Saus E."/>
            <person name="Pryszcz L.P."/>
            <person name="Cillingova A."/>
            <person name="Nosek J."/>
            <person name="Gabaldon T."/>
        </authorList>
    </citation>
    <scope>NUCLEOTIDE SEQUENCE [LARGE SCALE GENOMIC DNA]</scope>
    <source>
        <strain evidence="6 7">CBS 10753</strain>
    </source>
</reference>
<dbReference type="RefSeq" id="XP_049266605.1">
    <property type="nucleotide sequence ID" value="XM_049410654.1"/>
</dbReference>
<evidence type="ECO:0000313" key="7">
    <source>
        <dbReference type="Proteomes" id="UP000694255"/>
    </source>
</evidence>
<evidence type="ECO:0000256" key="3">
    <source>
        <dbReference type="ARBA" id="ARBA00022729"/>
    </source>
</evidence>
<keyword evidence="3" id="KW-0732">Signal</keyword>
<dbReference type="OrthoDB" id="10263094at2759"/>
<keyword evidence="5" id="KW-0325">Glycoprotein</keyword>
<name>A0A8J5UV97_9ASCO</name>
<dbReference type="GeneID" id="73466899"/>
<dbReference type="Pfam" id="PF02089">
    <property type="entry name" value="Palm_thioest"/>
    <property type="match status" value="1"/>
</dbReference>